<dbReference type="Gene3D" id="1.10.10.10">
    <property type="entry name" value="Winged helix-like DNA-binding domain superfamily/Winged helix DNA-binding domain"/>
    <property type="match status" value="1"/>
</dbReference>
<dbReference type="Gene3D" id="3.40.1410.10">
    <property type="entry name" value="Chorismate lyase-like"/>
    <property type="match status" value="1"/>
</dbReference>
<dbReference type="InterPro" id="IPR011663">
    <property type="entry name" value="UTRA"/>
</dbReference>
<accession>A0A0R2FD50</accession>
<gene>
    <name evidence="5" type="ORF">FC75_GL000891</name>
</gene>
<protein>
    <submittedName>
        <fullName evidence="5">GntR family transcriptional regulator</fullName>
    </submittedName>
</protein>
<dbReference type="EMBL" id="AYZJ01000017">
    <property type="protein sequence ID" value="KRN25211.1"/>
    <property type="molecule type" value="Genomic_DNA"/>
</dbReference>
<evidence type="ECO:0000256" key="3">
    <source>
        <dbReference type="ARBA" id="ARBA00023163"/>
    </source>
</evidence>
<dbReference type="GO" id="GO:0045892">
    <property type="term" value="P:negative regulation of DNA-templated transcription"/>
    <property type="evidence" value="ECO:0007669"/>
    <property type="project" value="TreeGrafter"/>
</dbReference>
<dbReference type="SMART" id="SM00866">
    <property type="entry name" value="UTRA"/>
    <property type="match status" value="1"/>
</dbReference>
<dbReference type="InterPro" id="IPR028978">
    <property type="entry name" value="Chorismate_lyase_/UTRA_dom_sf"/>
</dbReference>
<evidence type="ECO:0000256" key="1">
    <source>
        <dbReference type="ARBA" id="ARBA00023015"/>
    </source>
</evidence>
<dbReference type="AlphaFoldDB" id="A0A0R2FD50"/>
<dbReference type="SUPFAM" id="SSF64288">
    <property type="entry name" value="Chorismate lyase-like"/>
    <property type="match status" value="1"/>
</dbReference>
<dbReference type="PATRIC" id="fig|1423730.4.peg.941"/>
<reference evidence="5 6" key="1">
    <citation type="journal article" date="2015" name="Genome Announc.">
        <title>Expanding the biotechnology potential of lactobacilli through comparative genomics of 213 strains and associated genera.</title>
        <authorList>
            <person name="Sun Z."/>
            <person name="Harris H.M."/>
            <person name="McCann A."/>
            <person name="Guo C."/>
            <person name="Argimon S."/>
            <person name="Zhang W."/>
            <person name="Yang X."/>
            <person name="Jeffery I.B."/>
            <person name="Cooney J.C."/>
            <person name="Kagawa T.F."/>
            <person name="Liu W."/>
            <person name="Song Y."/>
            <person name="Salvetti E."/>
            <person name="Wrobel A."/>
            <person name="Rasinkangas P."/>
            <person name="Parkhill J."/>
            <person name="Rea M.C."/>
            <person name="O'Sullivan O."/>
            <person name="Ritari J."/>
            <person name="Douillard F.P."/>
            <person name="Paul Ross R."/>
            <person name="Yang R."/>
            <person name="Briner A.E."/>
            <person name="Felis G.E."/>
            <person name="de Vos W.M."/>
            <person name="Barrangou R."/>
            <person name="Klaenhammer T.R."/>
            <person name="Caufield P.W."/>
            <person name="Cui Y."/>
            <person name="Zhang H."/>
            <person name="O'Toole P.W."/>
        </authorList>
    </citation>
    <scope>NUCLEOTIDE SEQUENCE [LARGE SCALE GENOMIC DNA]</scope>
    <source>
        <strain evidence="5 6">DSM 22697</strain>
    </source>
</reference>
<evidence type="ECO:0000256" key="2">
    <source>
        <dbReference type="ARBA" id="ARBA00023125"/>
    </source>
</evidence>
<keyword evidence="2" id="KW-0238">DNA-binding</keyword>
<sequence length="238" mass="27003">MRLISLSADLVKKLEEYITKELRPNDKIPSERALSKQYQVSRNTVRIALNQLFLRGDIYRSPGKGTFVADRMSGRTDVASSISFTKQMGAMNLNPKSRIEELKQIAVPEKIAKHLRLDPGAPVFVLVRLRIANDEPMMFERTYLPADLLPGFSKKLLGTTPLYDLLDKHYGIHIATVDETFFADLMGDEYAKALNVATGSACLKIRRTTFTDSDRIIEYTKSVARADRFIYQVHHANH</sequence>
<dbReference type="Proteomes" id="UP000050865">
    <property type="component" value="Unassembled WGS sequence"/>
</dbReference>
<name>A0A0R2FD50_9LACO</name>
<dbReference type="GO" id="GO:0003677">
    <property type="term" value="F:DNA binding"/>
    <property type="evidence" value="ECO:0007669"/>
    <property type="project" value="UniProtKB-KW"/>
</dbReference>
<dbReference type="CDD" id="cd07377">
    <property type="entry name" value="WHTH_GntR"/>
    <property type="match status" value="1"/>
</dbReference>
<comment type="caution">
    <text evidence="5">The sequence shown here is derived from an EMBL/GenBank/DDBJ whole genome shotgun (WGS) entry which is preliminary data.</text>
</comment>
<dbReference type="OrthoDB" id="9815017at2"/>
<dbReference type="RefSeq" id="WP_054663776.1">
    <property type="nucleotide sequence ID" value="NZ_AYZJ01000017.1"/>
</dbReference>
<evidence type="ECO:0000313" key="6">
    <source>
        <dbReference type="Proteomes" id="UP000050865"/>
    </source>
</evidence>
<dbReference type="InterPro" id="IPR036390">
    <property type="entry name" value="WH_DNA-bd_sf"/>
</dbReference>
<evidence type="ECO:0000313" key="5">
    <source>
        <dbReference type="EMBL" id="KRN25211.1"/>
    </source>
</evidence>
<dbReference type="PROSITE" id="PS50949">
    <property type="entry name" value="HTH_GNTR"/>
    <property type="match status" value="1"/>
</dbReference>
<keyword evidence="1" id="KW-0805">Transcription regulation</keyword>
<organism evidence="5 6">
    <name type="scientific">Lacticaseibacillus camelliae DSM 22697 = JCM 13995</name>
    <dbReference type="NCBI Taxonomy" id="1423730"/>
    <lineage>
        <taxon>Bacteria</taxon>
        <taxon>Bacillati</taxon>
        <taxon>Bacillota</taxon>
        <taxon>Bacilli</taxon>
        <taxon>Lactobacillales</taxon>
        <taxon>Lactobacillaceae</taxon>
        <taxon>Lacticaseibacillus</taxon>
    </lineage>
</organism>
<dbReference type="GO" id="GO:0003700">
    <property type="term" value="F:DNA-binding transcription factor activity"/>
    <property type="evidence" value="ECO:0007669"/>
    <property type="project" value="InterPro"/>
</dbReference>
<dbReference type="PRINTS" id="PR00035">
    <property type="entry name" value="HTHGNTR"/>
</dbReference>
<keyword evidence="3" id="KW-0804">Transcription</keyword>
<dbReference type="STRING" id="1423730.FC75_GL000891"/>
<dbReference type="SUPFAM" id="SSF46785">
    <property type="entry name" value="Winged helix' DNA-binding domain"/>
    <property type="match status" value="1"/>
</dbReference>
<proteinExistence type="predicted"/>
<dbReference type="PANTHER" id="PTHR44846">
    <property type="entry name" value="MANNOSYL-D-GLYCERATE TRANSPORT/METABOLISM SYSTEM REPRESSOR MNGR-RELATED"/>
    <property type="match status" value="1"/>
</dbReference>
<dbReference type="PANTHER" id="PTHR44846:SF1">
    <property type="entry name" value="MANNOSYL-D-GLYCERATE TRANSPORT_METABOLISM SYSTEM REPRESSOR MNGR-RELATED"/>
    <property type="match status" value="1"/>
</dbReference>
<dbReference type="InterPro" id="IPR050679">
    <property type="entry name" value="Bact_HTH_transcr_reg"/>
</dbReference>
<dbReference type="InterPro" id="IPR036388">
    <property type="entry name" value="WH-like_DNA-bd_sf"/>
</dbReference>
<dbReference type="Pfam" id="PF00392">
    <property type="entry name" value="GntR"/>
    <property type="match status" value="1"/>
</dbReference>
<evidence type="ECO:0000259" key="4">
    <source>
        <dbReference type="PROSITE" id="PS50949"/>
    </source>
</evidence>
<feature type="domain" description="HTH gntR-type" evidence="4">
    <location>
        <begin position="4"/>
        <end position="71"/>
    </location>
</feature>
<dbReference type="InterPro" id="IPR000524">
    <property type="entry name" value="Tscrpt_reg_HTH_GntR"/>
</dbReference>
<dbReference type="SMART" id="SM00345">
    <property type="entry name" value="HTH_GNTR"/>
    <property type="match status" value="1"/>
</dbReference>
<dbReference type="Pfam" id="PF07702">
    <property type="entry name" value="UTRA"/>
    <property type="match status" value="1"/>
</dbReference>
<keyword evidence="6" id="KW-1185">Reference proteome</keyword>